<accession>A0A9Q9ICS1</accession>
<dbReference type="InterPro" id="IPR032710">
    <property type="entry name" value="NTF2-like_dom_sf"/>
</dbReference>
<dbReference type="EMBL" id="CP073767">
    <property type="protein sequence ID" value="UWZ53386.1"/>
    <property type="molecule type" value="Genomic_DNA"/>
</dbReference>
<name>A0A9Q9ICS1_9ACTN</name>
<sequence length="129" mass="14209">MDMVTLLRDFFRAVSFEPGGRPAYETIHGLFVPGGLLVKAVGAPEVSTVEQFIAPRLALVESGALTEFHESERSGETQQFGNVAQRWSVYDKRGVQDGTAFAAVGRISTQFVRTPSGWLITSMAWDDER</sequence>
<evidence type="ECO:0000313" key="1">
    <source>
        <dbReference type="EMBL" id="UWZ53386.1"/>
    </source>
</evidence>
<keyword evidence="2" id="KW-1185">Reference proteome</keyword>
<evidence type="ECO:0008006" key="3">
    <source>
        <dbReference type="Google" id="ProtNLM"/>
    </source>
</evidence>
<proteinExistence type="predicted"/>
<evidence type="ECO:0000313" key="2">
    <source>
        <dbReference type="Proteomes" id="UP001058003"/>
    </source>
</evidence>
<gene>
    <name evidence="1" type="ORF">Daura_43725</name>
</gene>
<reference evidence="1" key="1">
    <citation type="submission" date="2021-04" db="EMBL/GenBank/DDBJ databases">
        <title>Dactylosporangium aurantiacum NRRL B-8018 full assembly.</title>
        <authorList>
            <person name="Hartkoorn R.C."/>
            <person name="Beaudoing E."/>
            <person name="Hot D."/>
        </authorList>
    </citation>
    <scope>NUCLEOTIDE SEQUENCE</scope>
    <source>
        <strain evidence="1">NRRL B-8018</strain>
    </source>
</reference>
<dbReference type="SUPFAM" id="SSF54427">
    <property type="entry name" value="NTF2-like"/>
    <property type="match status" value="1"/>
</dbReference>
<protein>
    <recommendedName>
        <fullName evidence="3">DUF4440 domain-containing protein</fullName>
    </recommendedName>
</protein>
<dbReference type="Proteomes" id="UP001058003">
    <property type="component" value="Chromosome"/>
</dbReference>
<dbReference type="RefSeq" id="WP_211273719.1">
    <property type="nucleotide sequence ID" value="NZ_CP073767.1"/>
</dbReference>
<organism evidence="1 2">
    <name type="scientific">Dactylosporangium aurantiacum</name>
    <dbReference type="NCBI Taxonomy" id="35754"/>
    <lineage>
        <taxon>Bacteria</taxon>
        <taxon>Bacillati</taxon>
        <taxon>Actinomycetota</taxon>
        <taxon>Actinomycetes</taxon>
        <taxon>Micromonosporales</taxon>
        <taxon>Micromonosporaceae</taxon>
        <taxon>Dactylosporangium</taxon>
    </lineage>
</organism>
<dbReference type="AlphaFoldDB" id="A0A9Q9ICS1"/>
<dbReference type="KEGG" id="daur:Daura_43725"/>